<gene>
    <name evidence="2" type="ORF">ZNDK_0568</name>
</gene>
<accession>A0A6L2R5G9</accession>
<dbReference type="EMBL" id="BLLL01000005">
    <property type="protein sequence ID" value="GFH62797.1"/>
    <property type="molecule type" value="Genomic_DNA"/>
</dbReference>
<protein>
    <submittedName>
        <fullName evidence="2">Uncharacterized protein</fullName>
    </submittedName>
</protein>
<evidence type="ECO:0000256" key="1">
    <source>
        <dbReference type="SAM" id="MobiDB-lite"/>
    </source>
</evidence>
<dbReference type="Proteomes" id="UP000505077">
    <property type="component" value="Unassembled WGS sequence"/>
</dbReference>
<feature type="region of interest" description="Disordered" evidence="1">
    <location>
        <begin position="75"/>
        <end position="94"/>
    </location>
</feature>
<proteinExistence type="predicted"/>
<evidence type="ECO:0000313" key="2">
    <source>
        <dbReference type="EMBL" id="GFH62797.1"/>
    </source>
</evidence>
<comment type="caution">
    <text evidence="2">The sequence shown here is derived from an EMBL/GenBank/DDBJ whole genome shotgun (WGS) entry which is preliminary data.</text>
</comment>
<organism evidence="2 3">
    <name type="scientific">Candidatus Desulfovibrio kirbyi</name>
    <dbReference type="NCBI Taxonomy" id="2696086"/>
    <lineage>
        <taxon>Bacteria</taxon>
        <taxon>Pseudomonadati</taxon>
        <taxon>Thermodesulfobacteriota</taxon>
        <taxon>Desulfovibrionia</taxon>
        <taxon>Desulfovibrionales</taxon>
        <taxon>Desulfovibrionaceae</taxon>
        <taxon>Desulfovibrio</taxon>
    </lineage>
</organism>
<name>A0A6L2R5G9_9BACT</name>
<sequence length="94" mass="10920">MNFLAFAPMLQRERARATERLRRKAMQMNKKLSEMFTLPLPLSQSDRERREADSLRWNMLCAKYMQAGLHRKSAEGEPMQSLICPPITAPGRRA</sequence>
<evidence type="ECO:0000313" key="3">
    <source>
        <dbReference type="Proteomes" id="UP000505077"/>
    </source>
</evidence>
<dbReference type="AlphaFoldDB" id="A0A6L2R5G9"/>
<reference evidence="2 3" key="1">
    <citation type="journal article" date="2020" name="ISME J.">
        <title>Parallel Reductive Genome Evolution in Desulfovibrio Ectosymbionts Independently Acquired by Trichonympha Protists in the Termite Gut.</title>
        <authorList>
            <person name="Takeuchi M."/>
            <person name="Kuwahara H."/>
            <person name="Murakami T."/>
            <person name="Takahashi K."/>
            <person name="Kajitani R."/>
            <person name="Toyoda A."/>
            <person name="Itoh T."/>
            <person name="Ohkuma M."/>
            <person name="Hongoh Y."/>
        </authorList>
    </citation>
    <scope>NUCLEOTIDE SEQUENCE [LARGE SCALE GENOMIC DNA]</scope>
    <source>
        <strain evidence="2">ZnDsv-02</strain>
    </source>
</reference>